<dbReference type="EMBL" id="JAWDGP010000218">
    <property type="protein sequence ID" value="KAK3802715.1"/>
    <property type="molecule type" value="Genomic_DNA"/>
</dbReference>
<keyword evidence="3" id="KW-1185">Reference proteome</keyword>
<sequence length="41" mass="4350">MAVSRCEKQSKTESGMSKFGADRPASDSGVSIYTGPRQNQG</sequence>
<gene>
    <name evidence="2" type="ORF">RRG08_001977</name>
</gene>
<protein>
    <submittedName>
        <fullName evidence="2">Uncharacterized protein</fullName>
    </submittedName>
</protein>
<accession>A0AAE1BAU2</accession>
<organism evidence="2 3">
    <name type="scientific">Elysia crispata</name>
    <name type="common">lettuce slug</name>
    <dbReference type="NCBI Taxonomy" id="231223"/>
    <lineage>
        <taxon>Eukaryota</taxon>
        <taxon>Metazoa</taxon>
        <taxon>Spiralia</taxon>
        <taxon>Lophotrochozoa</taxon>
        <taxon>Mollusca</taxon>
        <taxon>Gastropoda</taxon>
        <taxon>Heterobranchia</taxon>
        <taxon>Euthyneura</taxon>
        <taxon>Panpulmonata</taxon>
        <taxon>Sacoglossa</taxon>
        <taxon>Placobranchoidea</taxon>
        <taxon>Plakobranchidae</taxon>
        <taxon>Elysia</taxon>
    </lineage>
</organism>
<evidence type="ECO:0000313" key="3">
    <source>
        <dbReference type="Proteomes" id="UP001283361"/>
    </source>
</evidence>
<name>A0AAE1BAU2_9GAST</name>
<proteinExistence type="predicted"/>
<dbReference type="AlphaFoldDB" id="A0AAE1BAU2"/>
<evidence type="ECO:0000313" key="2">
    <source>
        <dbReference type="EMBL" id="KAK3802715.1"/>
    </source>
</evidence>
<feature type="compositionally biased region" description="Basic and acidic residues" evidence="1">
    <location>
        <begin position="1"/>
        <end position="11"/>
    </location>
</feature>
<dbReference type="Proteomes" id="UP001283361">
    <property type="component" value="Unassembled WGS sequence"/>
</dbReference>
<comment type="caution">
    <text evidence="2">The sequence shown here is derived from an EMBL/GenBank/DDBJ whole genome shotgun (WGS) entry which is preliminary data.</text>
</comment>
<feature type="region of interest" description="Disordered" evidence="1">
    <location>
        <begin position="1"/>
        <end position="41"/>
    </location>
</feature>
<evidence type="ECO:0000256" key="1">
    <source>
        <dbReference type="SAM" id="MobiDB-lite"/>
    </source>
</evidence>
<reference evidence="2" key="1">
    <citation type="journal article" date="2023" name="G3 (Bethesda)">
        <title>A reference genome for the long-term kleptoplast-retaining sea slug Elysia crispata morphotype clarki.</title>
        <authorList>
            <person name="Eastman K.E."/>
            <person name="Pendleton A.L."/>
            <person name="Shaikh M.A."/>
            <person name="Suttiyut T."/>
            <person name="Ogas R."/>
            <person name="Tomko P."/>
            <person name="Gavelis G."/>
            <person name="Widhalm J.R."/>
            <person name="Wisecaver J.H."/>
        </authorList>
    </citation>
    <scope>NUCLEOTIDE SEQUENCE</scope>
    <source>
        <strain evidence="2">ECLA1</strain>
    </source>
</reference>
<feature type="compositionally biased region" description="Polar residues" evidence="1">
    <location>
        <begin position="28"/>
        <end position="41"/>
    </location>
</feature>